<dbReference type="OrthoDB" id="6626310at2"/>
<dbReference type="AlphaFoldDB" id="A0A5S3X2U3"/>
<sequence length="610" mass="68611">MRIDKALSTDDLTINQAFFKGCWFNMSHEMSLDSDRASFVHPINGAHELLSLYDFGDNFGGPSKRVTVSLEFQEVIKTDLVLKGSKYALITEKLVSLLSIEKNNPSNTEQCAINKQSDLVIILLKEFIYLTETYLEDAFSLLEAQLSVEINDDNKNSVFTDILSLTNSIVGGLISSGVGLNEISSFYRHILCLNMEDNTFSQRYEHLKAAATKVPEDFEITFQVESTDLASILNNIDDSFTFGLFTLSKKAEGLLTAKCIVRAQSYTTAGTKAYELLGEVIDAVSYTQAKSSIIVRKKYVAKSIQSQRGKTFTIHRAIPNPVYRFNEDSFRHFCESIQSTSQQEISSFKHNKIAAAFRLLRIGTGALSLEAKLTSYWTALESLTRDVFPSHNGDDGKVIAAAIPSISINYVSKRLKSFVYAFNHIGLTEFQVDEDTAFSLQGADIIDMYKALRDTNKANHIIAKLVDYPFFQFKVHSFSQCCQSSVKMGARIESHEQKVKLQLHRIYRARNAIAHDAGKVDNLELLCSNLEHYLTSNLNSMIGLMSIKPTLESPKECFIQYADMVRDIKLSLNPALKKKADKRAGEEQKLLNENYHNDEKLLVLLNLNKT</sequence>
<name>A0A5S3X2U3_9GAMM</name>
<organism evidence="1 2">
    <name type="scientific">Pseudoalteromonas rubra</name>
    <dbReference type="NCBI Taxonomy" id="43658"/>
    <lineage>
        <taxon>Bacteria</taxon>
        <taxon>Pseudomonadati</taxon>
        <taxon>Pseudomonadota</taxon>
        <taxon>Gammaproteobacteria</taxon>
        <taxon>Alteromonadales</taxon>
        <taxon>Pseudoalteromonadaceae</taxon>
        <taxon>Pseudoalteromonas</taxon>
    </lineage>
</organism>
<dbReference type="RefSeq" id="WP_138544240.1">
    <property type="nucleotide sequence ID" value="NZ_PNCJ01000010.1"/>
</dbReference>
<gene>
    <name evidence="1" type="ORF">CWB98_07270</name>
</gene>
<evidence type="ECO:0008006" key="3">
    <source>
        <dbReference type="Google" id="ProtNLM"/>
    </source>
</evidence>
<protein>
    <recommendedName>
        <fullName evidence="3">Apea-like HEPN domain-containing protein</fullName>
    </recommendedName>
</protein>
<evidence type="ECO:0000313" key="2">
    <source>
        <dbReference type="Proteomes" id="UP000306719"/>
    </source>
</evidence>
<reference evidence="1 2" key="1">
    <citation type="submission" date="2018-01" db="EMBL/GenBank/DDBJ databases">
        <authorList>
            <person name="Paulsen S."/>
            <person name="Gram L.K."/>
        </authorList>
    </citation>
    <scope>NUCLEOTIDE SEQUENCE [LARGE SCALE GENOMIC DNA]</scope>
    <source>
        <strain evidence="1 2">S2599</strain>
    </source>
</reference>
<comment type="caution">
    <text evidence="1">The sequence shown here is derived from an EMBL/GenBank/DDBJ whole genome shotgun (WGS) entry which is preliminary data.</text>
</comment>
<proteinExistence type="predicted"/>
<accession>A0A5S3X2U3</accession>
<evidence type="ECO:0000313" key="1">
    <source>
        <dbReference type="EMBL" id="TMP38278.1"/>
    </source>
</evidence>
<dbReference type="EMBL" id="PNCJ01000010">
    <property type="protein sequence ID" value="TMP38278.1"/>
    <property type="molecule type" value="Genomic_DNA"/>
</dbReference>
<reference evidence="2" key="2">
    <citation type="submission" date="2019-06" db="EMBL/GenBank/DDBJ databases">
        <title>Co-occurence of chitin degradation, pigmentation and bioactivity in marine Pseudoalteromonas.</title>
        <authorList>
            <person name="Sonnenschein E.C."/>
            <person name="Bech P.K."/>
        </authorList>
    </citation>
    <scope>NUCLEOTIDE SEQUENCE [LARGE SCALE GENOMIC DNA]</scope>
    <source>
        <strain evidence="2">S2599</strain>
    </source>
</reference>
<dbReference type="Proteomes" id="UP000306719">
    <property type="component" value="Unassembled WGS sequence"/>
</dbReference>